<dbReference type="WBParaSite" id="JU765_v2.g15315.t1">
    <property type="protein sequence ID" value="JU765_v2.g15315.t1"/>
    <property type="gene ID" value="JU765_v2.g15315"/>
</dbReference>
<accession>A0AC34QDI5</accession>
<sequence>MNHRFRFCVVFFPETSHYAVLDRNTISGKIVVGKTLKLPFPIRRDPFEAVVKQLCHSKEEAENVAQALFEGNYTE</sequence>
<evidence type="ECO:0000313" key="1">
    <source>
        <dbReference type="Proteomes" id="UP000887576"/>
    </source>
</evidence>
<proteinExistence type="predicted"/>
<name>A0AC34QDI5_9BILA</name>
<protein>
    <submittedName>
        <fullName evidence="2">Uncharacterized protein</fullName>
    </submittedName>
</protein>
<reference evidence="2" key="1">
    <citation type="submission" date="2022-11" db="UniProtKB">
        <authorList>
            <consortium name="WormBaseParasite"/>
        </authorList>
    </citation>
    <scope>IDENTIFICATION</scope>
</reference>
<evidence type="ECO:0000313" key="2">
    <source>
        <dbReference type="WBParaSite" id="JU765_v2.g15315.t1"/>
    </source>
</evidence>
<dbReference type="Proteomes" id="UP000887576">
    <property type="component" value="Unplaced"/>
</dbReference>
<organism evidence="1 2">
    <name type="scientific">Panagrolaimus sp. JU765</name>
    <dbReference type="NCBI Taxonomy" id="591449"/>
    <lineage>
        <taxon>Eukaryota</taxon>
        <taxon>Metazoa</taxon>
        <taxon>Ecdysozoa</taxon>
        <taxon>Nematoda</taxon>
        <taxon>Chromadorea</taxon>
        <taxon>Rhabditida</taxon>
        <taxon>Tylenchina</taxon>
        <taxon>Panagrolaimomorpha</taxon>
        <taxon>Panagrolaimoidea</taxon>
        <taxon>Panagrolaimidae</taxon>
        <taxon>Panagrolaimus</taxon>
    </lineage>
</organism>